<evidence type="ECO:0000313" key="3">
    <source>
        <dbReference type="EMBL" id="TEB33810.1"/>
    </source>
</evidence>
<proteinExistence type="predicted"/>
<gene>
    <name evidence="3" type="ORF">FA13DRAFT_1730093</name>
    <name evidence="2" type="ORF">FA13DRAFT_1747795</name>
</gene>
<dbReference type="OrthoDB" id="3234297at2759"/>
<feature type="signal peptide" evidence="1">
    <location>
        <begin position="1"/>
        <end position="20"/>
    </location>
</feature>
<evidence type="ECO:0000313" key="2">
    <source>
        <dbReference type="EMBL" id="TEB14978.1"/>
    </source>
</evidence>
<feature type="chain" id="PRO_5039810171" description="Secreted protein" evidence="1">
    <location>
        <begin position="21"/>
        <end position="72"/>
    </location>
</feature>
<evidence type="ECO:0008006" key="5">
    <source>
        <dbReference type="Google" id="ProtNLM"/>
    </source>
</evidence>
<name>A0A4Y7THZ8_COPMI</name>
<accession>A0A4Y7THZ8</accession>
<dbReference type="AlphaFoldDB" id="A0A4Y7THZ8"/>
<reference evidence="3 4" key="1">
    <citation type="journal article" date="2019" name="Nat. Ecol. Evol.">
        <title>Megaphylogeny resolves global patterns of mushroom evolution.</title>
        <authorList>
            <person name="Varga T."/>
            <person name="Krizsan K."/>
            <person name="Foldi C."/>
            <person name="Dima B."/>
            <person name="Sanchez-Garcia M."/>
            <person name="Sanchez-Ramirez S."/>
            <person name="Szollosi G.J."/>
            <person name="Szarkandi J.G."/>
            <person name="Papp V."/>
            <person name="Albert L."/>
            <person name="Andreopoulos W."/>
            <person name="Angelini C."/>
            <person name="Antonin V."/>
            <person name="Barry K.W."/>
            <person name="Bougher N.L."/>
            <person name="Buchanan P."/>
            <person name="Buyck B."/>
            <person name="Bense V."/>
            <person name="Catcheside P."/>
            <person name="Chovatia M."/>
            <person name="Cooper J."/>
            <person name="Damon W."/>
            <person name="Desjardin D."/>
            <person name="Finy P."/>
            <person name="Geml J."/>
            <person name="Haridas S."/>
            <person name="Hughes K."/>
            <person name="Justo A."/>
            <person name="Karasinski D."/>
            <person name="Kautmanova I."/>
            <person name="Kiss B."/>
            <person name="Kocsube S."/>
            <person name="Kotiranta H."/>
            <person name="LaButti K.M."/>
            <person name="Lechner B.E."/>
            <person name="Liimatainen K."/>
            <person name="Lipzen A."/>
            <person name="Lukacs Z."/>
            <person name="Mihaltcheva S."/>
            <person name="Morgado L.N."/>
            <person name="Niskanen T."/>
            <person name="Noordeloos M.E."/>
            <person name="Ohm R.A."/>
            <person name="Ortiz-Santana B."/>
            <person name="Ovrebo C."/>
            <person name="Racz N."/>
            <person name="Riley R."/>
            <person name="Savchenko A."/>
            <person name="Shiryaev A."/>
            <person name="Soop K."/>
            <person name="Spirin V."/>
            <person name="Szebenyi C."/>
            <person name="Tomsovsky M."/>
            <person name="Tulloss R.E."/>
            <person name="Uehling J."/>
            <person name="Grigoriev I.V."/>
            <person name="Vagvolgyi C."/>
            <person name="Papp T."/>
            <person name="Martin F.M."/>
            <person name="Miettinen O."/>
            <person name="Hibbett D.S."/>
            <person name="Nagy L.G."/>
        </authorList>
    </citation>
    <scope>NUCLEOTIDE SEQUENCE [LARGE SCALE GENOMIC DNA]</scope>
    <source>
        <strain evidence="3 4">FP101781</strain>
    </source>
</reference>
<organism evidence="3 4">
    <name type="scientific">Coprinellus micaceus</name>
    <name type="common">Glistening ink-cap mushroom</name>
    <name type="synonym">Coprinus micaceus</name>
    <dbReference type="NCBI Taxonomy" id="71717"/>
    <lineage>
        <taxon>Eukaryota</taxon>
        <taxon>Fungi</taxon>
        <taxon>Dikarya</taxon>
        <taxon>Basidiomycota</taxon>
        <taxon>Agaricomycotina</taxon>
        <taxon>Agaricomycetes</taxon>
        <taxon>Agaricomycetidae</taxon>
        <taxon>Agaricales</taxon>
        <taxon>Agaricineae</taxon>
        <taxon>Psathyrellaceae</taxon>
        <taxon>Coprinellus</taxon>
    </lineage>
</organism>
<evidence type="ECO:0000313" key="4">
    <source>
        <dbReference type="Proteomes" id="UP000298030"/>
    </source>
</evidence>
<keyword evidence="4" id="KW-1185">Reference proteome</keyword>
<dbReference type="EMBL" id="QPFP01000372">
    <property type="protein sequence ID" value="TEB14978.1"/>
    <property type="molecule type" value="Genomic_DNA"/>
</dbReference>
<keyword evidence="1" id="KW-0732">Signal</keyword>
<dbReference type="EMBL" id="QPFP01000011">
    <property type="protein sequence ID" value="TEB33810.1"/>
    <property type="molecule type" value="Genomic_DNA"/>
</dbReference>
<dbReference type="Proteomes" id="UP000298030">
    <property type="component" value="Unassembled WGS sequence"/>
</dbReference>
<protein>
    <recommendedName>
        <fullName evidence="5">Secreted protein</fullName>
    </recommendedName>
</protein>
<comment type="caution">
    <text evidence="3">The sequence shown here is derived from an EMBL/GenBank/DDBJ whole genome shotgun (WGS) entry which is preliminary data.</text>
</comment>
<evidence type="ECO:0000256" key="1">
    <source>
        <dbReference type="SAM" id="SignalP"/>
    </source>
</evidence>
<sequence>MLYTHLAVLYSLLIAGTVSVAKHALTKADSMFVIICVASPQRFTCGTSPFGRSGMPVSSPLCTQTRYCCNFE</sequence>